<comment type="caution">
    <text evidence="2">The sequence shown here is derived from an EMBL/GenBank/DDBJ whole genome shotgun (WGS) entry which is preliminary data.</text>
</comment>
<reference evidence="3" key="1">
    <citation type="submission" date="2017-11" db="EMBL/GenBank/DDBJ databases">
        <authorList>
            <person name="Kuznetsova I."/>
            <person name="Sazanova A."/>
            <person name="Chirak E."/>
            <person name="Safronova V."/>
            <person name="Willems A."/>
        </authorList>
    </citation>
    <scope>NUCLEOTIDE SEQUENCE [LARGE SCALE GENOMIC DNA]</scope>
    <source>
        <strain evidence="3">PEPV15</strain>
    </source>
</reference>
<dbReference type="InterPro" id="IPR006311">
    <property type="entry name" value="TAT_signal"/>
</dbReference>
<dbReference type="InterPro" id="IPR028992">
    <property type="entry name" value="Hedgehog/Intein_dom"/>
</dbReference>
<dbReference type="Pfam" id="PF13403">
    <property type="entry name" value="Hint_2"/>
    <property type="match status" value="1"/>
</dbReference>
<keyword evidence="3" id="KW-1185">Reference proteome</keyword>
<dbReference type="RefSeq" id="WP_106716453.1">
    <property type="nucleotide sequence ID" value="NZ_JACHXT010000001.1"/>
</dbReference>
<dbReference type="SUPFAM" id="SSF51294">
    <property type="entry name" value="Hedgehog/intein (Hint) domain"/>
    <property type="match status" value="1"/>
</dbReference>
<proteinExistence type="predicted"/>
<protein>
    <recommendedName>
        <fullName evidence="1">Hedgehog/Intein (Hint) domain-containing protein</fullName>
    </recommendedName>
</protein>
<dbReference type="InterPro" id="IPR036844">
    <property type="entry name" value="Hint_dom_sf"/>
</dbReference>
<name>A0A2P7AX48_9HYPH</name>
<evidence type="ECO:0000313" key="2">
    <source>
        <dbReference type="EMBL" id="PSH58765.1"/>
    </source>
</evidence>
<evidence type="ECO:0000259" key="1">
    <source>
        <dbReference type="Pfam" id="PF13403"/>
    </source>
</evidence>
<accession>A0A2P7AX48</accession>
<dbReference type="AlphaFoldDB" id="A0A2P7AX48"/>
<dbReference type="Gene3D" id="2.170.16.10">
    <property type="entry name" value="Hedgehog/Intein (Hint) domain"/>
    <property type="match status" value="1"/>
</dbReference>
<dbReference type="EMBL" id="PGGN01000002">
    <property type="protein sequence ID" value="PSH58765.1"/>
    <property type="molecule type" value="Genomic_DNA"/>
</dbReference>
<gene>
    <name evidence="2" type="ORF">CU100_10095</name>
</gene>
<organism evidence="2 3">
    <name type="scientific">Phyllobacterium endophyticum</name>
    <dbReference type="NCBI Taxonomy" id="1149773"/>
    <lineage>
        <taxon>Bacteria</taxon>
        <taxon>Pseudomonadati</taxon>
        <taxon>Pseudomonadota</taxon>
        <taxon>Alphaproteobacteria</taxon>
        <taxon>Hyphomicrobiales</taxon>
        <taxon>Phyllobacteriaceae</taxon>
        <taxon>Phyllobacterium</taxon>
    </lineage>
</organism>
<evidence type="ECO:0000313" key="3">
    <source>
        <dbReference type="Proteomes" id="UP000241158"/>
    </source>
</evidence>
<dbReference type="Proteomes" id="UP000241158">
    <property type="component" value="Unassembled WGS sequence"/>
</dbReference>
<dbReference type="OrthoDB" id="6305173at2"/>
<dbReference type="PROSITE" id="PS51318">
    <property type="entry name" value="TAT"/>
    <property type="match status" value="1"/>
</dbReference>
<sequence>MSSEPEKPLPSSRARRHFLGVVLATGGRVAALSAAATALHSLPAQAMGNKWWNRPGGDKGSGDGDGGNCFLRGTSIRTPEGETRIEDLKIGDLVETVRGQAVAIKWIGRRTYTIAGPSVSENITPIRIARHALDDKTPEKDLYLSPNHALLIDGVLIRVKELVNGMSITRTLPAGQKNVEYFHVVLDKHEVIFAEGAPAESFLMRESNHEAFENFAEYERLYPAHSRTPMAPFAPFAGYESGREHLKALLLLGVSPFIQLRDPIQDAYKRIATRAAQPVS</sequence>
<feature type="domain" description="Hedgehog/Intein (Hint)" evidence="1">
    <location>
        <begin position="69"/>
        <end position="204"/>
    </location>
</feature>